<comment type="caution">
    <text evidence="3">The sequence shown here is derived from an EMBL/GenBank/DDBJ whole genome shotgun (WGS) entry which is preliminary data.</text>
</comment>
<dbReference type="InterPro" id="IPR005183">
    <property type="entry name" value="DUF305_CopM-like"/>
</dbReference>
<dbReference type="PANTHER" id="PTHR36933:SF1">
    <property type="entry name" value="SLL0788 PROTEIN"/>
    <property type="match status" value="1"/>
</dbReference>
<evidence type="ECO:0000259" key="2">
    <source>
        <dbReference type="Pfam" id="PF03713"/>
    </source>
</evidence>
<dbReference type="Pfam" id="PF03713">
    <property type="entry name" value="DUF305"/>
    <property type="match status" value="1"/>
</dbReference>
<accession>A0A4Z0HFK1</accession>
<dbReference type="OrthoDB" id="26872at2"/>
<evidence type="ECO:0000313" key="3">
    <source>
        <dbReference type="EMBL" id="TGB18269.1"/>
    </source>
</evidence>
<feature type="domain" description="DUF305" evidence="2">
    <location>
        <begin position="111"/>
        <end position="255"/>
    </location>
</feature>
<dbReference type="EMBL" id="SRID01000009">
    <property type="protein sequence ID" value="TGB18269.1"/>
    <property type="molecule type" value="Genomic_DNA"/>
</dbReference>
<gene>
    <name evidence="3" type="ORF">E4099_02140</name>
</gene>
<protein>
    <submittedName>
        <fullName evidence="3">DUF305 domain-containing protein</fullName>
    </submittedName>
</protein>
<evidence type="ECO:0000256" key="1">
    <source>
        <dbReference type="SAM" id="MobiDB-lite"/>
    </source>
</evidence>
<organism evidence="3 4">
    <name type="scientific">Streptomyces palmae</name>
    <dbReference type="NCBI Taxonomy" id="1701085"/>
    <lineage>
        <taxon>Bacteria</taxon>
        <taxon>Bacillati</taxon>
        <taxon>Actinomycetota</taxon>
        <taxon>Actinomycetes</taxon>
        <taxon>Kitasatosporales</taxon>
        <taxon>Streptomycetaceae</taxon>
        <taxon>Streptomyces</taxon>
    </lineage>
</organism>
<reference evidence="3 4" key="1">
    <citation type="submission" date="2019-03" db="EMBL/GenBank/DDBJ databases">
        <authorList>
            <person name="Gonzalez-Pimentel J.L."/>
        </authorList>
    </citation>
    <scope>NUCLEOTIDE SEQUENCE [LARGE SCALE GENOMIC DNA]</scope>
    <source>
        <strain evidence="3 4">JCM 31289</strain>
    </source>
</reference>
<dbReference type="PANTHER" id="PTHR36933">
    <property type="entry name" value="SLL0788 PROTEIN"/>
    <property type="match status" value="1"/>
</dbReference>
<feature type="region of interest" description="Disordered" evidence="1">
    <location>
        <begin position="1"/>
        <end position="28"/>
    </location>
</feature>
<feature type="region of interest" description="Disordered" evidence="1">
    <location>
        <begin position="63"/>
        <end position="109"/>
    </location>
</feature>
<dbReference type="Proteomes" id="UP000297948">
    <property type="component" value="Unassembled WGS sequence"/>
</dbReference>
<keyword evidence="4" id="KW-1185">Reference proteome</keyword>
<sequence>MDSSPHRTPPRPEDDRGRGPAGPFLPTPLEVPVVTVFTRRTTARSGVPALLAALAALSLAATGCSSDGGSADGKGRGPAVIAPGKPGEPARTLSAEEAAESGEDDTPNSADFRYIRMMITHHRQALVMAALAPDRAESGRVKKLAERISTGQRPEIEAMKGWLVEYAENDPGQGHSAHDHEAMPGMATEKQLEQLRAAHGAAFDTLFLKLMIRHHTGAVTMATELLTSGNNVRVEEMANEVVSQQSAEIERMRRLG</sequence>
<name>A0A4Z0HFK1_9ACTN</name>
<dbReference type="InterPro" id="IPR012347">
    <property type="entry name" value="Ferritin-like"/>
</dbReference>
<dbReference type="AlphaFoldDB" id="A0A4Z0HFK1"/>
<proteinExistence type="predicted"/>
<dbReference type="Gene3D" id="1.20.1260.10">
    <property type="match status" value="1"/>
</dbReference>
<evidence type="ECO:0000313" key="4">
    <source>
        <dbReference type="Proteomes" id="UP000297948"/>
    </source>
</evidence>
<feature type="compositionally biased region" description="Acidic residues" evidence="1">
    <location>
        <begin position="97"/>
        <end position="106"/>
    </location>
</feature>
<dbReference type="RefSeq" id="WP_135337162.1">
    <property type="nucleotide sequence ID" value="NZ_JBHLTX010000070.1"/>
</dbReference>